<comment type="caution">
    <text evidence="3">The sequence shown here is derived from an EMBL/GenBank/DDBJ whole genome shotgun (WGS) entry which is preliminary data.</text>
</comment>
<keyword evidence="2" id="KW-0472">Membrane</keyword>
<evidence type="ECO:0000313" key="4">
    <source>
        <dbReference type="Proteomes" id="UP001367508"/>
    </source>
</evidence>
<gene>
    <name evidence="3" type="ORF">VNO77_36260</name>
</gene>
<evidence type="ECO:0000313" key="3">
    <source>
        <dbReference type="EMBL" id="KAK7312417.1"/>
    </source>
</evidence>
<feature type="transmembrane region" description="Helical" evidence="2">
    <location>
        <begin position="12"/>
        <end position="31"/>
    </location>
</feature>
<organism evidence="3 4">
    <name type="scientific">Canavalia gladiata</name>
    <name type="common">Sword bean</name>
    <name type="synonym">Dolichos gladiatus</name>
    <dbReference type="NCBI Taxonomy" id="3824"/>
    <lineage>
        <taxon>Eukaryota</taxon>
        <taxon>Viridiplantae</taxon>
        <taxon>Streptophyta</taxon>
        <taxon>Embryophyta</taxon>
        <taxon>Tracheophyta</taxon>
        <taxon>Spermatophyta</taxon>
        <taxon>Magnoliopsida</taxon>
        <taxon>eudicotyledons</taxon>
        <taxon>Gunneridae</taxon>
        <taxon>Pentapetalae</taxon>
        <taxon>rosids</taxon>
        <taxon>fabids</taxon>
        <taxon>Fabales</taxon>
        <taxon>Fabaceae</taxon>
        <taxon>Papilionoideae</taxon>
        <taxon>50 kb inversion clade</taxon>
        <taxon>NPAAA clade</taxon>
        <taxon>indigoferoid/millettioid clade</taxon>
        <taxon>Phaseoleae</taxon>
        <taxon>Canavalia</taxon>
    </lineage>
</organism>
<feature type="region of interest" description="Disordered" evidence="1">
    <location>
        <begin position="87"/>
        <end position="109"/>
    </location>
</feature>
<dbReference type="Proteomes" id="UP001367508">
    <property type="component" value="Unassembled WGS sequence"/>
</dbReference>
<evidence type="ECO:0000256" key="2">
    <source>
        <dbReference type="SAM" id="Phobius"/>
    </source>
</evidence>
<proteinExistence type="predicted"/>
<dbReference type="AlphaFoldDB" id="A0AAN9K7T4"/>
<evidence type="ECO:0000256" key="1">
    <source>
        <dbReference type="SAM" id="MobiDB-lite"/>
    </source>
</evidence>
<keyword evidence="4" id="KW-1185">Reference proteome</keyword>
<feature type="compositionally biased region" description="Basic and acidic residues" evidence="1">
    <location>
        <begin position="99"/>
        <end position="109"/>
    </location>
</feature>
<reference evidence="3 4" key="1">
    <citation type="submission" date="2024-01" db="EMBL/GenBank/DDBJ databases">
        <title>The genomes of 5 underutilized Papilionoideae crops provide insights into root nodulation and disease resistanc.</title>
        <authorList>
            <person name="Jiang F."/>
        </authorList>
    </citation>
    <scope>NUCLEOTIDE SEQUENCE [LARGE SCALE GENOMIC DNA]</scope>
    <source>
        <strain evidence="3">LVBAO_FW01</strain>
        <tissue evidence="3">Leaves</tissue>
    </source>
</reference>
<accession>A0AAN9K7T4</accession>
<keyword evidence="2" id="KW-0812">Transmembrane</keyword>
<keyword evidence="2" id="KW-1133">Transmembrane helix</keyword>
<feature type="transmembrane region" description="Helical" evidence="2">
    <location>
        <begin position="37"/>
        <end position="56"/>
    </location>
</feature>
<dbReference type="EMBL" id="JAYMYQ010000009">
    <property type="protein sequence ID" value="KAK7312417.1"/>
    <property type="molecule type" value="Genomic_DNA"/>
</dbReference>
<protein>
    <submittedName>
        <fullName evidence="3">Uncharacterized protein</fullName>
    </submittedName>
</protein>
<name>A0AAN9K7T4_CANGL</name>
<sequence>MSTRHVPQCETSQYLGTVSICVTVSLSLPLFQLYPLLSFLFNLIFPLLFTIARGPLYQTNKVRSRLIATNIEVSRFGNEGASVGIIEDSAREVPTGPDPLHHNNHPIDP</sequence>